<dbReference type="AlphaFoldDB" id="W9YWL6"/>
<feature type="region of interest" description="Disordered" evidence="1">
    <location>
        <begin position="396"/>
        <end position="430"/>
    </location>
</feature>
<reference evidence="4" key="2">
    <citation type="submission" date="2012-05" db="EMBL/GenBank/DDBJ databases">
        <title>Annotation of the Genome Sequence of Fusarium oxysporum f. sp. melonis 26406.</title>
        <authorList>
            <consortium name="The Broad Institute Genomics Platform"/>
            <person name="Ma L.-J."/>
            <person name="Corby-Kistler H."/>
            <person name="Broz K."/>
            <person name="Gale L.R."/>
            <person name="Jonkers W."/>
            <person name="O'Donnell K."/>
            <person name="Ploetz R."/>
            <person name="Steinberg C."/>
            <person name="Schwartz D.C."/>
            <person name="VanEtten H."/>
            <person name="Zhou S."/>
            <person name="Young S.K."/>
            <person name="Zeng Q."/>
            <person name="Gargeya S."/>
            <person name="Fitzgerald M."/>
            <person name="Abouelleil A."/>
            <person name="Alvarado L."/>
            <person name="Chapman S.B."/>
            <person name="Gainer-Dewar J."/>
            <person name="Goldberg J."/>
            <person name="Griggs A."/>
            <person name="Gujja S."/>
            <person name="Hansen M."/>
            <person name="Howarth C."/>
            <person name="Imamovic A."/>
            <person name="Ireland A."/>
            <person name="Larimer J."/>
            <person name="McCowan C."/>
            <person name="Murphy C."/>
            <person name="Pearson M."/>
            <person name="Poon T.W."/>
            <person name="Priest M."/>
            <person name="Roberts A."/>
            <person name="Saif S."/>
            <person name="Shea T."/>
            <person name="Sykes S."/>
            <person name="Wortman J."/>
            <person name="Nusbaum C."/>
            <person name="Birren B."/>
        </authorList>
    </citation>
    <scope>NUCLEOTIDE SEQUENCE</scope>
    <source>
        <strain evidence="4">26406</strain>
    </source>
</reference>
<dbReference type="InterPro" id="IPR013860">
    <property type="entry name" value="AreA_GATA"/>
</dbReference>
<evidence type="ECO:0000256" key="1">
    <source>
        <dbReference type="SAM" id="MobiDB-lite"/>
    </source>
</evidence>
<feature type="domain" description="Nitrogen regulatory protein areA GATA-like" evidence="2">
    <location>
        <begin position="31"/>
        <end position="58"/>
    </location>
</feature>
<dbReference type="PANTHER" id="PTHR28014:SF1">
    <property type="entry name" value="NEGATIVE REGULATOR OF RAS-CAMP PATHWAY"/>
    <property type="match status" value="1"/>
</dbReference>
<feature type="region of interest" description="Disordered" evidence="1">
    <location>
        <begin position="498"/>
        <end position="536"/>
    </location>
</feature>
<dbReference type="InterPro" id="IPR021711">
    <property type="entry name" value="DUF3295"/>
</dbReference>
<feature type="compositionally biased region" description="Polar residues" evidence="1">
    <location>
        <begin position="180"/>
        <end position="199"/>
    </location>
</feature>
<dbReference type="EMBL" id="JH659556">
    <property type="protein sequence ID" value="EXK23954.1"/>
    <property type="molecule type" value="Genomic_DNA"/>
</dbReference>
<dbReference type="Pfam" id="PF08550">
    <property type="entry name" value="GATA_AreA"/>
    <property type="match status" value="1"/>
</dbReference>
<gene>
    <name evidence="4" type="ORF">FOMG_19299</name>
</gene>
<dbReference type="GO" id="GO:0005737">
    <property type="term" value="C:cytoplasm"/>
    <property type="evidence" value="ECO:0007669"/>
    <property type="project" value="TreeGrafter"/>
</dbReference>
<dbReference type="HOGENOM" id="CLU_025004_1_0_1"/>
<dbReference type="Pfam" id="PF11702">
    <property type="entry name" value="DUF3295"/>
    <property type="match status" value="1"/>
</dbReference>
<dbReference type="GO" id="GO:0031930">
    <property type="term" value="P:mitochondria-nucleus signaling pathway"/>
    <property type="evidence" value="ECO:0007669"/>
    <property type="project" value="TreeGrafter"/>
</dbReference>
<protein>
    <submittedName>
        <fullName evidence="4">Uncharacterized protein</fullName>
    </submittedName>
</protein>
<feature type="compositionally biased region" description="Polar residues" evidence="1">
    <location>
        <begin position="396"/>
        <end position="416"/>
    </location>
</feature>
<dbReference type="GO" id="GO:0006808">
    <property type="term" value="P:regulation of nitrogen utilization"/>
    <property type="evidence" value="ECO:0007669"/>
    <property type="project" value="TreeGrafter"/>
</dbReference>
<dbReference type="InterPro" id="IPR053043">
    <property type="entry name" value="Ras-cAMP_regulatory"/>
</dbReference>
<accession>W9YWL6</accession>
<dbReference type="GO" id="GO:0000122">
    <property type="term" value="P:negative regulation of transcription by RNA polymerase II"/>
    <property type="evidence" value="ECO:0007669"/>
    <property type="project" value="TreeGrafter"/>
</dbReference>
<evidence type="ECO:0000259" key="3">
    <source>
        <dbReference type="Pfam" id="PF11702"/>
    </source>
</evidence>
<sequence>MPYCLDIHLLTVDANVIHKVDTGNPANLYSMWTVFTRCADSVEQGRRLENLSWRLWQREIFVADNEENTVPSTQTLPQNIPSESWIPDLPQLSGSVKSLVNDEVVDFNSVSAPLEIARPRVRRQASCASTRSKRERHISSDDFEKMIVSIVKDKHPLSAPPHVAPVVKESLPVLPAFEQPGSTTAEPQSPAKSITASEGSPQPSPQSSPRTTVACGFWPMPRTRSLADNSETKSSRAARKVQSKKPARFALGGSCSSSEQDQSLNSSKPIIPIIKKPMLQTGGSSEDDSSLKGAMTPSRSSSLPSLRKKQASFSKNDITRTIDDEATVDSDTDDYIDESAIDVDDDSSDWEDSMEESGQSGMDDKFFQRVDSNPNLTSRRSLITLMLAQNDRARNLRNNASQSASTIPRSRMTNGPSLGAPPHDSDEAPLMMKGMRGSDLKPIHEVPRSNAQPIMTSSNHIQPQAALSPRTTRRSMLATELTESLRRHLLWERQQKSSTANVVRKRRHTSQDVASLKQYPEKPCMKKSENVNASSFSKYFSKEASDGYHSKGW</sequence>
<dbReference type="PANTHER" id="PTHR28014">
    <property type="entry name" value="NEGATIVE REGULATOR OF RAS-CAMP PATHWAY"/>
    <property type="match status" value="1"/>
</dbReference>
<evidence type="ECO:0000259" key="2">
    <source>
        <dbReference type="Pfam" id="PF08550"/>
    </source>
</evidence>
<dbReference type="VEuPathDB" id="FungiDB:FOMG_19299"/>
<feature type="compositionally biased region" description="Low complexity" evidence="1">
    <location>
        <begin position="254"/>
        <end position="277"/>
    </location>
</feature>
<feature type="domain" description="DUF3295" evidence="3">
    <location>
        <begin position="88"/>
        <end position="553"/>
    </location>
</feature>
<dbReference type="Proteomes" id="UP000030703">
    <property type="component" value="Unassembled WGS sequence"/>
</dbReference>
<proteinExistence type="predicted"/>
<reference evidence="4" key="1">
    <citation type="submission" date="2012-04" db="EMBL/GenBank/DDBJ databases">
        <title>The Genome Sequence of Fusarium oxysporum melonis.</title>
        <authorList>
            <consortium name="The Broad Institute Genome Sequencing Platform"/>
            <person name="Ma L.-J."/>
            <person name="Gale L.R."/>
            <person name="Schwartz D.C."/>
            <person name="Zhou S."/>
            <person name="Corby-Kistler H."/>
            <person name="Young S.K."/>
            <person name="Zeng Q."/>
            <person name="Gargeya S."/>
            <person name="Fitzgerald M."/>
            <person name="Haas B."/>
            <person name="Abouelleil A."/>
            <person name="Alvarado L."/>
            <person name="Arachchi H.M."/>
            <person name="Berlin A."/>
            <person name="Brown A."/>
            <person name="Chapman S.B."/>
            <person name="Chen Z."/>
            <person name="Dunbar C."/>
            <person name="Freedman E."/>
            <person name="Gearin G."/>
            <person name="Goldberg J."/>
            <person name="Griggs A."/>
            <person name="Gujja S."/>
            <person name="Heiman D."/>
            <person name="Howarth C."/>
            <person name="Larson L."/>
            <person name="Lui A."/>
            <person name="MacDonald P.J.P."/>
            <person name="Montmayeur A."/>
            <person name="Murphy C."/>
            <person name="Neiman D."/>
            <person name="Pearson M."/>
            <person name="Priest M."/>
            <person name="Roberts A."/>
            <person name="Saif S."/>
            <person name="Shea T."/>
            <person name="Shenoy N."/>
            <person name="Sisk P."/>
            <person name="Stolte C."/>
            <person name="Sykes S."/>
            <person name="Wortman J."/>
            <person name="Nusbaum C."/>
            <person name="Birren B."/>
        </authorList>
    </citation>
    <scope>NUCLEOTIDE SEQUENCE</scope>
    <source>
        <strain evidence="4">26406</strain>
    </source>
</reference>
<organism evidence="4">
    <name type="scientific">Fusarium oxysporum f. sp. melonis 26406</name>
    <dbReference type="NCBI Taxonomy" id="1089452"/>
    <lineage>
        <taxon>Eukaryota</taxon>
        <taxon>Fungi</taxon>
        <taxon>Dikarya</taxon>
        <taxon>Ascomycota</taxon>
        <taxon>Pezizomycotina</taxon>
        <taxon>Sordariomycetes</taxon>
        <taxon>Hypocreomycetidae</taxon>
        <taxon>Hypocreales</taxon>
        <taxon>Nectriaceae</taxon>
        <taxon>Fusarium</taxon>
        <taxon>Fusarium oxysporum species complex</taxon>
    </lineage>
</organism>
<feature type="compositionally biased region" description="Basic residues" evidence="1">
    <location>
        <begin position="236"/>
        <end position="247"/>
    </location>
</feature>
<evidence type="ECO:0000313" key="4">
    <source>
        <dbReference type="EMBL" id="EXK23954.1"/>
    </source>
</evidence>
<dbReference type="OrthoDB" id="5054775at2759"/>
<name>W9YWL6_FUSOX</name>
<feature type="region of interest" description="Disordered" evidence="1">
    <location>
        <begin position="177"/>
        <end position="367"/>
    </location>
</feature>
<feature type="compositionally biased region" description="Acidic residues" evidence="1">
    <location>
        <begin position="324"/>
        <end position="355"/>
    </location>
</feature>
<feature type="compositionally biased region" description="Basic and acidic residues" evidence="1">
    <location>
        <begin position="519"/>
        <end position="529"/>
    </location>
</feature>